<reference evidence="2" key="1">
    <citation type="journal article" date="2017" name="Gigascience">
        <title>The first near-complete assembly of the hexaploid bread wheat genome, Triticum aestivum.</title>
        <authorList>
            <person name="Zimin A.V."/>
            <person name="Puiu D."/>
            <person name="Hall R."/>
            <person name="Kingan S."/>
            <person name="Clavijo B.J."/>
            <person name="Salzberg S.L."/>
        </authorList>
    </citation>
    <scope>NUCLEOTIDE SEQUENCE</scope>
    <source>
        <tissue evidence="2">Leaf</tissue>
    </source>
</reference>
<feature type="region of interest" description="Disordered" evidence="1">
    <location>
        <begin position="1"/>
        <end position="31"/>
    </location>
</feature>
<dbReference type="Proteomes" id="UP000815260">
    <property type="component" value="Chromosome 7D"/>
</dbReference>
<accession>A0A9R1MIV9</accession>
<evidence type="ECO:0000313" key="2">
    <source>
        <dbReference type="EMBL" id="KAF7107856.1"/>
    </source>
</evidence>
<protein>
    <submittedName>
        <fullName evidence="2">Uncharacterized protein</fullName>
    </submittedName>
</protein>
<dbReference type="EMBL" id="CM022231">
    <property type="protein sequence ID" value="KAF7107856.1"/>
    <property type="molecule type" value="Genomic_DNA"/>
</dbReference>
<proteinExistence type="predicted"/>
<organism evidence="2">
    <name type="scientific">Triticum aestivum</name>
    <name type="common">Wheat</name>
    <dbReference type="NCBI Taxonomy" id="4565"/>
    <lineage>
        <taxon>Eukaryota</taxon>
        <taxon>Viridiplantae</taxon>
        <taxon>Streptophyta</taxon>
        <taxon>Embryophyta</taxon>
        <taxon>Tracheophyta</taxon>
        <taxon>Spermatophyta</taxon>
        <taxon>Magnoliopsida</taxon>
        <taxon>Liliopsida</taxon>
        <taxon>Poales</taxon>
        <taxon>Poaceae</taxon>
        <taxon>BOP clade</taxon>
        <taxon>Pooideae</taxon>
        <taxon>Triticodae</taxon>
        <taxon>Triticeae</taxon>
        <taxon>Triticinae</taxon>
        <taxon>Triticum</taxon>
    </lineage>
</organism>
<reference evidence="2" key="2">
    <citation type="submission" date="2020-03" db="EMBL/GenBank/DDBJ databases">
        <title>The second near-complete assembly of the hexaploid bread wheat (Triticum aestivum) genome.</title>
        <authorList>
            <person name="Zimin A.V."/>
            <person name="Puiu D."/>
            <person name="Shumante A."/>
            <person name="Alonge M."/>
            <person name="Salzberg S.L."/>
        </authorList>
    </citation>
    <scope>NUCLEOTIDE SEQUENCE</scope>
    <source>
        <tissue evidence="2">Leaf</tissue>
    </source>
</reference>
<name>A0A9R1MIV9_WHEAT</name>
<evidence type="ECO:0000256" key="1">
    <source>
        <dbReference type="SAM" id="MobiDB-lite"/>
    </source>
</evidence>
<comment type="caution">
    <text evidence="2">The sequence shown here is derived from an EMBL/GenBank/DDBJ whole genome shotgun (WGS) entry which is preliminary data.</text>
</comment>
<feature type="non-terminal residue" evidence="2">
    <location>
        <position position="31"/>
    </location>
</feature>
<gene>
    <name evidence="2" type="ORF">CFC21_108436</name>
</gene>
<sequence>MFTETGQPAPRGLDRSSSSVNGIRRCVHAVQ</sequence>
<dbReference type="AlphaFoldDB" id="A0A9R1MIV9"/>